<dbReference type="InterPro" id="IPR007235">
    <property type="entry name" value="Glyco_trans_28_C"/>
</dbReference>
<dbReference type="PANTHER" id="PTHR21015">
    <property type="entry name" value="UDP-N-ACETYLGLUCOSAMINE--N-ACETYLMURAMYL-(PENTAPEPTIDE) PYROPHOSPHORYL-UNDECAPRENOL N-ACETYLGLUCOSAMINE TRANSFERASE 1"/>
    <property type="match status" value="1"/>
</dbReference>
<geneLocation type="plasmid" evidence="3">
    <name>prln2</name>
</geneLocation>
<evidence type="ECO:0000259" key="1">
    <source>
        <dbReference type="Pfam" id="PF04101"/>
    </source>
</evidence>
<protein>
    <submittedName>
        <fullName evidence="2">Glycosyl transferase</fullName>
    </submittedName>
</protein>
<dbReference type="GO" id="GO:0016758">
    <property type="term" value="F:hexosyltransferase activity"/>
    <property type="evidence" value="ECO:0007669"/>
    <property type="project" value="InterPro"/>
</dbReference>
<dbReference type="PANTHER" id="PTHR21015:SF28">
    <property type="entry name" value="SLL1722 PROTEIN"/>
    <property type="match status" value="1"/>
</dbReference>
<dbReference type="Gene3D" id="3.40.50.2000">
    <property type="entry name" value="Glycogen Phosphorylase B"/>
    <property type="match status" value="2"/>
</dbReference>
<accession>A0A2K9ZEE2</accession>
<keyword evidence="2" id="KW-0808">Transferase</keyword>
<organism evidence="2 3">
    <name type="scientific">Rhizobium leguminosarum</name>
    <dbReference type="NCBI Taxonomy" id="384"/>
    <lineage>
        <taxon>Bacteria</taxon>
        <taxon>Pseudomonadati</taxon>
        <taxon>Pseudomonadota</taxon>
        <taxon>Alphaproteobacteria</taxon>
        <taxon>Hyphomicrobiales</taxon>
        <taxon>Rhizobiaceae</taxon>
        <taxon>Rhizobium/Agrobacterium group</taxon>
        <taxon>Rhizobium</taxon>
    </lineage>
</organism>
<feature type="domain" description="Glycosyl transferase family 28 C-terminal" evidence="1">
    <location>
        <begin position="222"/>
        <end position="357"/>
    </location>
</feature>
<dbReference type="AlphaFoldDB" id="A0A2K9ZEE2"/>
<dbReference type="Pfam" id="PF04101">
    <property type="entry name" value="Glyco_tran_28_C"/>
    <property type="match status" value="1"/>
</dbReference>
<name>A0A2K9ZEE2_RHILE</name>
<dbReference type="EMBL" id="CP025014">
    <property type="protein sequence ID" value="AUW46588.1"/>
    <property type="molecule type" value="Genomic_DNA"/>
</dbReference>
<evidence type="ECO:0000313" key="3">
    <source>
        <dbReference type="Proteomes" id="UP000238523"/>
    </source>
</evidence>
<reference evidence="2 3" key="1">
    <citation type="submission" date="2017-11" db="EMBL/GenBank/DDBJ databases">
        <title>Complete genome of Rhizobium leguminosarum Norway, an ineffective micro-symbiont.</title>
        <authorList>
            <person name="Hoffrichter A."/>
            <person name="Liang J."/>
            <person name="Brachmann A."/>
            <person name="Marin M."/>
        </authorList>
    </citation>
    <scope>NUCLEOTIDE SEQUENCE [LARGE SCALE GENOMIC DNA]</scope>
    <source>
        <strain evidence="2 3">Norway</strain>
        <plasmid evidence="3">prln2</plasmid>
    </source>
</reference>
<dbReference type="Proteomes" id="UP000238523">
    <property type="component" value="Plasmid pRLN2"/>
</dbReference>
<sequence>MAEGVMTAPRIFFYVQHLLGIGHIARASRIANALVTDGFDVTVVTGGLPVPGFPGEGVKTVALPAVVASNAGFSGLADADGRPAGEDFLNARRALLLDAFHAARPDVVIIEAFPFGRRQMRFELLPLLEAIERAEPRPKLLSSVRDVLQENRKAGRDAETVTLVKDHFDAVLVHGDPDFIRLEDTFPLTPEIADRLRYTGLVAPPPAPEPTETFDIIASAGGGAVGAELIGAAKEAAAILPADLRWLLISGPNLPEADFAALSKDAAPNVTLVRFRKDFPSLLRGAKVSISQAGYNTVGDLLRTECRAILIPFVADGETEQTVRAERLQALGLADILPEKGLTSGHVKEAVEKALAAPRRGPVLLDLDGAEKTAGIIRSMIAESLAQSKIPVI</sequence>
<keyword evidence="2" id="KW-0614">Plasmid</keyword>
<evidence type="ECO:0000313" key="2">
    <source>
        <dbReference type="EMBL" id="AUW46588.1"/>
    </source>
</evidence>
<gene>
    <name evidence="2" type="ORF">CUJ84_pRLN2000041</name>
</gene>
<dbReference type="SUPFAM" id="SSF53756">
    <property type="entry name" value="UDP-Glycosyltransferase/glycogen phosphorylase"/>
    <property type="match status" value="1"/>
</dbReference>
<proteinExistence type="predicted"/>